<keyword evidence="2" id="KW-0378">Hydrolase</keyword>
<keyword evidence="2" id="KW-0540">Nuclease</keyword>
<dbReference type="Proteomes" id="UP001597227">
    <property type="component" value="Unassembled WGS sequence"/>
</dbReference>
<dbReference type="EMBL" id="JBHUEK010000034">
    <property type="protein sequence ID" value="MFD1781630.1"/>
    <property type="molecule type" value="Genomic_DNA"/>
</dbReference>
<sequence>MEFDSDHQERLDVDNGLLLCPNHDALFDKGFISFDENGRIIISKILDDTLKVFLNINNSLQITMNESQVHYMKWHRENRFQEL</sequence>
<feature type="domain" description="HNH nuclease" evidence="1">
    <location>
        <begin position="5"/>
        <end position="35"/>
    </location>
</feature>
<protein>
    <submittedName>
        <fullName evidence="2">HNH endonuclease</fullName>
    </submittedName>
</protein>
<evidence type="ECO:0000313" key="3">
    <source>
        <dbReference type="Proteomes" id="UP001597227"/>
    </source>
</evidence>
<organism evidence="2 3">
    <name type="scientific">Fredinandcohnia salidurans</name>
    <dbReference type="NCBI Taxonomy" id="2595041"/>
    <lineage>
        <taxon>Bacteria</taxon>
        <taxon>Bacillati</taxon>
        <taxon>Bacillota</taxon>
        <taxon>Bacilli</taxon>
        <taxon>Bacillales</taxon>
        <taxon>Bacillaceae</taxon>
        <taxon>Fredinandcohnia</taxon>
    </lineage>
</organism>
<dbReference type="RefSeq" id="WP_388042207.1">
    <property type="nucleotide sequence ID" value="NZ_JBHUEK010000034.1"/>
</dbReference>
<name>A0ABW4MXH1_9BACI</name>
<dbReference type="Pfam" id="PF13391">
    <property type="entry name" value="HNH_2"/>
    <property type="match status" value="1"/>
</dbReference>
<dbReference type="GO" id="GO:0004519">
    <property type="term" value="F:endonuclease activity"/>
    <property type="evidence" value="ECO:0007669"/>
    <property type="project" value="UniProtKB-KW"/>
</dbReference>
<keyword evidence="2" id="KW-0255">Endonuclease</keyword>
<accession>A0ABW4MXH1</accession>
<dbReference type="InterPro" id="IPR003615">
    <property type="entry name" value="HNH_nuc"/>
</dbReference>
<gene>
    <name evidence="2" type="ORF">ACFSFW_23570</name>
</gene>
<evidence type="ECO:0000313" key="2">
    <source>
        <dbReference type="EMBL" id="MFD1781630.1"/>
    </source>
</evidence>
<evidence type="ECO:0000259" key="1">
    <source>
        <dbReference type="Pfam" id="PF13391"/>
    </source>
</evidence>
<comment type="caution">
    <text evidence="2">The sequence shown here is derived from an EMBL/GenBank/DDBJ whole genome shotgun (WGS) entry which is preliminary data.</text>
</comment>
<keyword evidence="3" id="KW-1185">Reference proteome</keyword>
<proteinExistence type="predicted"/>
<reference evidence="3" key="1">
    <citation type="journal article" date="2019" name="Int. J. Syst. Evol. Microbiol.">
        <title>The Global Catalogue of Microorganisms (GCM) 10K type strain sequencing project: providing services to taxonomists for standard genome sequencing and annotation.</title>
        <authorList>
            <consortium name="The Broad Institute Genomics Platform"/>
            <consortium name="The Broad Institute Genome Sequencing Center for Infectious Disease"/>
            <person name="Wu L."/>
            <person name="Ma J."/>
        </authorList>
    </citation>
    <scope>NUCLEOTIDE SEQUENCE [LARGE SCALE GENOMIC DNA]</scope>
    <source>
        <strain evidence="3">CCUG 15531</strain>
    </source>
</reference>